<evidence type="ECO:0000256" key="1">
    <source>
        <dbReference type="ARBA" id="ARBA00007587"/>
    </source>
</evidence>
<feature type="active site" description="Proton acceptor" evidence="8 9">
    <location>
        <position position="88"/>
    </location>
</feature>
<feature type="binding site" evidence="8">
    <location>
        <position position="185"/>
    </location>
    <ligand>
        <name>Zn(2+)</name>
        <dbReference type="ChEBI" id="CHEBI:29105"/>
    </ligand>
</feature>
<dbReference type="PIRSF" id="PIRSF035805">
    <property type="entry name" value="TK_cell"/>
    <property type="match status" value="1"/>
</dbReference>
<evidence type="ECO:0000256" key="10">
    <source>
        <dbReference type="PIRSR" id="PIRSR035805-2"/>
    </source>
</evidence>
<dbReference type="PROSITE" id="PS00603">
    <property type="entry name" value="TK_CELLULAR_TYPE"/>
    <property type="match status" value="1"/>
</dbReference>
<comment type="catalytic activity">
    <reaction evidence="8 11">
        <text>thymidine + ATP = dTMP + ADP + H(+)</text>
        <dbReference type="Rhea" id="RHEA:19129"/>
        <dbReference type="ChEBI" id="CHEBI:15378"/>
        <dbReference type="ChEBI" id="CHEBI:17748"/>
        <dbReference type="ChEBI" id="CHEBI:30616"/>
        <dbReference type="ChEBI" id="CHEBI:63528"/>
        <dbReference type="ChEBI" id="CHEBI:456216"/>
        <dbReference type="EC" id="2.7.1.21"/>
    </reaction>
</comment>
<feature type="binding site" evidence="8">
    <location>
        <begin position="87"/>
        <end position="90"/>
    </location>
    <ligand>
        <name>ATP</name>
        <dbReference type="ChEBI" id="CHEBI:30616"/>
    </ligand>
</feature>
<dbReference type="Gene3D" id="3.40.50.300">
    <property type="entry name" value="P-loop containing nucleotide triphosphate hydrolases"/>
    <property type="match status" value="1"/>
</dbReference>
<feature type="binding site" evidence="8">
    <location>
        <position position="147"/>
    </location>
    <ligand>
        <name>Zn(2+)</name>
        <dbReference type="ChEBI" id="CHEBI:29105"/>
    </ligand>
</feature>
<evidence type="ECO:0000256" key="9">
    <source>
        <dbReference type="PIRSR" id="PIRSR035805-1"/>
    </source>
</evidence>
<evidence type="ECO:0000256" key="4">
    <source>
        <dbReference type="ARBA" id="ARBA00022679"/>
    </source>
</evidence>
<dbReference type="PANTHER" id="PTHR11441">
    <property type="entry name" value="THYMIDINE KINASE"/>
    <property type="match status" value="1"/>
</dbReference>
<dbReference type="SUPFAM" id="SSF52540">
    <property type="entry name" value="P-loop containing nucleoside triphosphate hydrolases"/>
    <property type="match status" value="1"/>
</dbReference>
<dbReference type="EC" id="2.7.1.21" evidence="2 8"/>
<name>A0A1S7NPL9_9HYPH</name>
<dbReference type="AlphaFoldDB" id="A0A1S7NPL9"/>
<evidence type="ECO:0000256" key="12">
    <source>
        <dbReference type="RuleBase" id="RU004165"/>
    </source>
</evidence>
<dbReference type="GO" id="GO:0005524">
    <property type="term" value="F:ATP binding"/>
    <property type="evidence" value="ECO:0007669"/>
    <property type="project" value="UniProtKB-UniRule"/>
</dbReference>
<dbReference type="GO" id="GO:0005829">
    <property type="term" value="C:cytosol"/>
    <property type="evidence" value="ECO:0007669"/>
    <property type="project" value="TreeGrafter"/>
</dbReference>
<feature type="binding site" evidence="10">
    <location>
        <begin position="170"/>
        <end position="173"/>
    </location>
    <ligand>
        <name>substrate</name>
    </ligand>
</feature>
<keyword evidence="5 8" id="KW-0547">Nucleotide-binding</keyword>
<evidence type="ECO:0000256" key="3">
    <source>
        <dbReference type="ARBA" id="ARBA00022634"/>
    </source>
</evidence>
<proteinExistence type="inferred from homology"/>
<feature type="binding site" evidence="8">
    <location>
        <position position="182"/>
    </location>
    <ligand>
        <name>Zn(2+)</name>
        <dbReference type="ChEBI" id="CHEBI:29105"/>
    </ligand>
</feature>
<gene>
    <name evidence="8 13" type="primary">tdk</name>
    <name evidence="13" type="ORF">AGR3A_Cc150024</name>
</gene>
<protein>
    <recommendedName>
        <fullName evidence="2 8">Thymidine kinase</fullName>
        <ecNumber evidence="2 8">2.7.1.21</ecNumber>
    </recommendedName>
</protein>
<comment type="subunit">
    <text evidence="8">Homotetramer.</text>
</comment>
<dbReference type="Gene3D" id="3.30.60.20">
    <property type="match status" value="1"/>
</dbReference>
<evidence type="ECO:0000256" key="8">
    <source>
        <dbReference type="HAMAP-Rule" id="MF_00124"/>
    </source>
</evidence>
<keyword evidence="8" id="KW-0479">Metal-binding</keyword>
<evidence type="ECO:0000256" key="11">
    <source>
        <dbReference type="RuleBase" id="RU000544"/>
    </source>
</evidence>
<dbReference type="PANTHER" id="PTHR11441:SF0">
    <property type="entry name" value="THYMIDINE KINASE, CYTOSOLIC"/>
    <property type="match status" value="1"/>
</dbReference>
<evidence type="ECO:0000256" key="2">
    <source>
        <dbReference type="ARBA" id="ARBA00012118"/>
    </source>
</evidence>
<dbReference type="GO" id="GO:0071897">
    <property type="term" value="P:DNA biosynthetic process"/>
    <property type="evidence" value="ECO:0007669"/>
    <property type="project" value="UniProtKB-KW"/>
</dbReference>
<keyword evidence="7 8" id="KW-0067">ATP-binding</keyword>
<evidence type="ECO:0000313" key="13">
    <source>
        <dbReference type="EMBL" id="CUX10034.1"/>
    </source>
</evidence>
<sequence>MAKLYFNYAAMNAGKSTMLLQASYNYQERGMRTLIFTAAFDDRAGAGRVASRIGLSSDARTFDESTDIFAEVSALNAEAPVACVFIDEANFLSEHHVWQLAAIADRLNIPVMTYGLRTDFQGKLFPASKELLAIADELREIRTICHCGRKATMVARFDNAGNVVKEGAQIDVGGNEKYVSFCRRHWVETVKGG</sequence>
<feature type="binding site" evidence="8">
    <location>
        <begin position="9"/>
        <end position="16"/>
    </location>
    <ligand>
        <name>ATP</name>
        <dbReference type="ChEBI" id="CHEBI:30616"/>
    </ligand>
</feature>
<dbReference type="InterPro" id="IPR027417">
    <property type="entry name" value="P-loop_NTPase"/>
</dbReference>
<dbReference type="HAMAP" id="MF_00124">
    <property type="entry name" value="Thymidine_kinase"/>
    <property type="match status" value="1"/>
</dbReference>
<dbReference type="STRING" id="1183432.AGR3A_Cc150024"/>
<keyword evidence="3 8" id="KW-0237">DNA synthesis</keyword>
<dbReference type="EMBL" id="FBWK01000007">
    <property type="protein sequence ID" value="CUX10034.1"/>
    <property type="molecule type" value="Genomic_DNA"/>
</dbReference>
<dbReference type="InterPro" id="IPR001267">
    <property type="entry name" value="Thymidine_kinase"/>
</dbReference>
<dbReference type="Proteomes" id="UP000191988">
    <property type="component" value="Unassembled WGS sequence"/>
</dbReference>
<evidence type="ECO:0000313" key="14">
    <source>
        <dbReference type="Proteomes" id="UP000191988"/>
    </source>
</evidence>
<accession>A0A1S7NPL9</accession>
<keyword evidence="4 8" id="KW-0808">Transferase</keyword>
<dbReference type="RefSeq" id="WP_052818356.1">
    <property type="nucleotide sequence ID" value="NZ_LT009723.1"/>
</dbReference>
<comment type="subcellular location">
    <subcellularLocation>
        <location evidence="8">Cytoplasm</location>
    </subcellularLocation>
</comment>
<dbReference type="GO" id="GO:0004797">
    <property type="term" value="F:thymidine kinase activity"/>
    <property type="evidence" value="ECO:0007669"/>
    <property type="project" value="UniProtKB-UniRule"/>
</dbReference>
<reference evidence="14" key="1">
    <citation type="submission" date="2016-01" db="EMBL/GenBank/DDBJ databases">
        <authorList>
            <person name="Regsiter A."/>
            <person name="william w."/>
        </authorList>
    </citation>
    <scope>NUCLEOTIDE SEQUENCE [LARGE SCALE GENOMIC DNA]</scope>
    <source>
        <strain evidence="14">CFBP 6623</strain>
    </source>
</reference>
<keyword evidence="6 8" id="KW-0418">Kinase</keyword>
<feature type="binding site" evidence="10">
    <location>
        <position position="178"/>
    </location>
    <ligand>
        <name>substrate</name>
    </ligand>
</feature>
<feature type="binding site" evidence="8">
    <location>
        <position position="145"/>
    </location>
    <ligand>
        <name>Zn(2+)</name>
        <dbReference type="ChEBI" id="CHEBI:29105"/>
    </ligand>
</feature>
<dbReference type="GO" id="GO:0046104">
    <property type="term" value="P:thymidine metabolic process"/>
    <property type="evidence" value="ECO:0007669"/>
    <property type="project" value="TreeGrafter"/>
</dbReference>
<dbReference type="InterPro" id="IPR020633">
    <property type="entry name" value="Thymidine_kinase_CS"/>
</dbReference>
<dbReference type="SUPFAM" id="SSF57716">
    <property type="entry name" value="Glucocorticoid receptor-like (DNA-binding domain)"/>
    <property type="match status" value="1"/>
</dbReference>
<keyword evidence="8" id="KW-0963">Cytoplasm</keyword>
<dbReference type="NCBIfam" id="NF003300">
    <property type="entry name" value="PRK04296.1-5"/>
    <property type="match status" value="1"/>
</dbReference>
<dbReference type="Pfam" id="PF00265">
    <property type="entry name" value="TK"/>
    <property type="match status" value="1"/>
</dbReference>
<comment type="similarity">
    <text evidence="1 8 12">Belongs to the thymidine kinase family.</text>
</comment>
<organism evidence="13 14">
    <name type="scientific">Agrobacterium tomkonis CFBP 6623</name>
    <dbReference type="NCBI Taxonomy" id="1183432"/>
    <lineage>
        <taxon>Bacteria</taxon>
        <taxon>Pseudomonadati</taxon>
        <taxon>Pseudomonadota</taxon>
        <taxon>Alphaproteobacteria</taxon>
        <taxon>Hyphomicrobiales</taxon>
        <taxon>Rhizobiaceae</taxon>
        <taxon>Rhizobium/Agrobacterium group</taxon>
        <taxon>Agrobacterium</taxon>
        <taxon>Agrobacterium tumefaciens complex</taxon>
    </lineage>
</organism>
<evidence type="ECO:0000256" key="6">
    <source>
        <dbReference type="ARBA" id="ARBA00022777"/>
    </source>
</evidence>
<evidence type="ECO:0000256" key="5">
    <source>
        <dbReference type="ARBA" id="ARBA00022741"/>
    </source>
</evidence>
<keyword evidence="8" id="KW-0862">Zinc</keyword>
<evidence type="ECO:0000256" key="7">
    <source>
        <dbReference type="ARBA" id="ARBA00022840"/>
    </source>
</evidence>
<keyword evidence="14" id="KW-1185">Reference proteome</keyword>
<dbReference type="GO" id="GO:0008270">
    <property type="term" value="F:zinc ion binding"/>
    <property type="evidence" value="ECO:0007669"/>
    <property type="project" value="UniProtKB-UniRule"/>
</dbReference>